<evidence type="ECO:0000313" key="1">
    <source>
        <dbReference type="EMBL" id="KIJ29848.1"/>
    </source>
</evidence>
<keyword evidence="2" id="KW-1185">Reference proteome</keyword>
<name>A0A0C9TJP6_SPHS4</name>
<reference evidence="1 2" key="1">
    <citation type="submission" date="2014-06" db="EMBL/GenBank/DDBJ databases">
        <title>Evolutionary Origins and Diversification of the Mycorrhizal Mutualists.</title>
        <authorList>
            <consortium name="DOE Joint Genome Institute"/>
            <consortium name="Mycorrhizal Genomics Consortium"/>
            <person name="Kohler A."/>
            <person name="Kuo A."/>
            <person name="Nagy L.G."/>
            <person name="Floudas D."/>
            <person name="Copeland A."/>
            <person name="Barry K.W."/>
            <person name="Cichocki N."/>
            <person name="Veneault-Fourrey C."/>
            <person name="LaButti K."/>
            <person name="Lindquist E.A."/>
            <person name="Lipzen A."/>
            <person name="Lundell T."/>
            <person name="Morin E."/>
            <person name="Murat C."/>
            <person name="Riley R."/>
            <person name="Ohm R."/>
            <person name="Sun H."/>
            <person name="Tunlid A."/>
            <person name="Henrissat B."/>
            <person name="Grigoriev I.V."/>
            <person name="Hibbett D.S."/>
            <person name="Martin F."/>
        </authorList>
    </citation>
    <scope>NUCLEOTIDE SEQUENCE [LARGE SCALE GENOMIC DNA]</scope>
    <source>
        <strain evidence="1 2">SS14</strain>
    </source>
</reference>
<accession>A0A0C9TJP6</accession>
<protein>
    <submittedName>
        <fullName evidence="1">Uncharacterized protein</fullName>
    </submittedName>
</protein>
<organism evidence="1 2">
    <name type="scientific">Sphaerobolus stellatus (strain SS14)</name>
    <dbReference type="NCBI Taxonomy" id="990650"/>
    <lineage>
        <taxon>Eukaryota</taxon>
        <taxon>Fungi</taxon>
        <taxon>Dikarya</taxon>
        <taxon>Basidiomycota</taxon>
        <taxon>Agaricomycotina</taxon>
        <taxon>Agaricomycetes</taxon>
        <taxon>Phallomycetidae</taxon>
        <taxon>Geastrales</taxon>
        <taxon>Sphaerobolaceae</taxon>
        <taxon>Sphaerobolus</taxon>
    </lineage>
</organism>
<proteinExistence type="predicted"/>
<gene>
    <name evidence="1" type="ORF">M422DRAFT_268625</name>
</gene>
<sequence length="106" mass="11144">MANTAVVRLEGVGGVKSAANTLPTTWVDVANVPEGALMRENPVMEEAAAGLMPMFPAIDRKKSIFYSLIAEPGMVDIPLLASTIKFPEVPKFMAGGPNAKTTLVTA</sequence>
<dbReference type="Proteomes" id="UP000054279">
    <property type="component" value="Unassembled WGS sequence"/>
</dbReference>
<evidence type="ECO:0000313" key="2">
    <source>
        <dbReference type="Proteomes" id="UP000054279"/>
    </source>
</evidence>
<dbReference type="HOGENOM" id="CLU_2224858_0_0_1"/>
<dbReference type="EMBL" id="KN837273">
    <property type="protein sequence ID" value="KIJ29848.1"/>
    <property type="molecule type" value="Genomic_DNA"/>
</dbReference>
<dbReference type="AlphaFoldDB" id="A0A0C9TJP6"/>